<dbReference type="PRINTS" id="PR00394">
    <property type="entry name" value="RHSPROTEIN"/>
</dbReference>
<evidence type="ECO:0000313" key="1">
    <source>
        <dbReference type="EMBL" id="UTG76345.1"/>
    </source>
</evidence>
<evidence type="ECO:0000313" key="2">
    <source>
        <dbReference type="Proteomes" id="UP001057336"/>
    </source>
</evidence>
<proteinExistence type="predicted"/>
<dbReference type="PANTHER" id="PTHR32305">
    <property type="match status" value="1"/>
</dbReference>
<dbReference type="Proteomes" id="UP001057336">
    <property type="component" value="Chromosome"/>
</dbReference>
<dbReference type="PANTHER" id="PTHR32305:SF15">
    <property type="entry name" value="PROTEIN RHSA-RELATED"/>
    <property type="match status" value="1"/>
</dbReference>
<sequence length="96" mass="11367">MVWSGNYSGWGKLTQEERLKPEVHQPFRLQNQHYDEETGLHYNFFRYYDPEIGRFTQQDPIGLEGGNNFYQFSTNIQNMMDPWGLNAVSMAKGHYL</sequence>
<dbReference type="Gene3D" id="2.180.10.10">
    <property type="entry name" value="RHS repeat-associated core"/>
    <property type="match status" value="1"/>
</dbReference>
<organism evidence="1 2">
    <name type="scientific">Neisseria subflava</name>
    <dbReference type="NCBI Taxonomy" id="28449"/>
    <lineage>
        <taxon>Bacteria</taxon>
        <taxon>Pseudomonadati</taxon>
        <taxon>Pseudomonadota</taxon>
        <taxon>Betaproteobacteria</taxon>
        <taxon>Neisseriales</taxon>
        <taxon>Neisseriaceae</taxon>
        <taxon>Neisseria</taxon>
    </lineage>
</organism>
<dbReference type="EMBL" id="CP073118">
    <property type="protein sequence ID" value="UTG76345.1"/>
    <property type="molecule type" value="Genomic_DNA"/>
</dbReference>
<reference evidence="1" key="1">
    <citation type="submission" date="2021-04" db="EMBL/GenBank/DDBJ databases">
        <title>Characterizing Neisseria spp. as novel respiratory pathobionts in bronchiectasis.</title>
        <authorList>
            <person name="Li L."/>
            <person name="Mac Aogain M."/>
            <person name="Xu T."/>
            <person name="Jaggi T.K."/>
            <person name="Chan L.Y."/>
            <person name="Keir H.R."/>
            <person name="Dicker A.J."/>
            <person name="Qu J."/>
            <person name="Liu Y."/>
            <person name="Chen H.S."/>
            <person name="Koh M.S."/>
            <person name="Ong T.H."/>
            <person name="Lim A.Y.H."/>
            <person name="Abisheganaden J."/>
            <person name="Low T.B."/>
            <person name="Oliver B.G."/>
            <person name="Tan N.S."/>
            <person name="Fang M."/>
            <person name="Chalmers J.D."/>
            <person name="Chotirmall S.H."/>
        </authorList>
    </citation>
    <scope>NUCLEOTIDE SEQUENCE</scope>
    <source>
        <strain evidence="1">CG0073</strain>
    </source>
</reference>
<name>A0A9X9I6Z5_NEISU</name>
<gene>
    <name evidence="1" type="ORF">KCG53_09705</name>
</gene>
<accession>A0A9X9I6Z5</accession>
<dbReference type="NCBIfam" id="TIGR03696">
    <property type="entry name" value="Rhs_assc_core"/>
    <property type="match status" value="1"/>
</dbReference>
<dbReference type="AlphaFoldDB" id="A0A9X9I6Z5"/>
<dbReference type="InterPro" id="IPR050708">
    <property type="entry name" value="T6SS_VgrG/RHS"/>
</dbReference>
<protein>
    <submittedName>
        <fullName evidence="1">RHS repeat-associated core domain-containing protein</fullName>
    </submittedName>
</protein>
<dbReference type="InterPro" id="IPR022385">
    <property type="entry name" value="Rhs_assc_core"/>
</dbReference>